<dbReference type="GO" id="GO:0052689">
    <property type="term" value="F:carboxylic ester hydrolase activity"/>
    <property type="evidence" value="ECO:0007669"/>
    <property type="project" value="UniProtKB-ARBA"/>
</dbReference>
<dbReference type="SUPFAM" id="SSF53474">
    <property type="entry name" value="alpha/beta-Hydrolases"/>
    <property type="match status" value="1"/>
</dbReference>
<organism evidence="3 4">
    <name type="scientific">Rubrimonas cliftonensis</name>
    <dbReference type="NCBI Taxonomy" id="89524"/>
    <lineage>
        <taxon>Bacteria</taxon>
        <taxon>Pseudomonadati</taxon>
        <taxon>Pseudomonadota</taxon>
        <taxon>Alphaproteobacteria</taxon>
        <taxon>Rhodobacterales</taxon>
        <taxon>Paracoccaceae</taxon>
        <taxon>Rubrimonas</taxon>
    </lineage>
</organism>
<evidence type="ECO:0000256" key="2">
    <source>
        <dbReference type="SAM" id="MobiDB-lite"/>
    </source>
</evidence>
<keyword evidence="1" id="KW-0378">Hydrolase</keyword>
<dbReference type="Proteomes" id="UP000198703">
    <property type="component" value="Unassembled WGS sequence"/>
</dbReference>
<proteinExistence type="predicted"/>
<evidence type="ECO:0000256" key="1">
    <source>
        <dbReference type="ARBA" id="ARBA00022801"/>
    </source>
</evidence>
<dbReference type="RefSeq" id="WP_093254115.1">
    <property type="nucleotide sequence ID" value="NZ_FNQM01000007.1"/>
</dbReference>
<gene>
    <name evidence="3" type="ORF">SAMN05444370_107142</name>
</gene>
<dbReference type="PANTHER" id="PTHR22946:SF9">
    <property type="entry name" value="POLYKETIDE TRANSFERASE AF380"/>
    <property type="match status" value="1"/>
</dbReference>
<sequence length="261" mass="26469">MTLPGESDGDQDAPRAERVRVPLRHGGPSASLGALLERPAGATPPVALVAHGRGGAAGQPQIAAIRAAYARRGWATLTPDLRFSAGNQSGGAPEAFTMANHLADLRAALDWLCESFEPGGGPARLGFAGHSMGAWAAATLARDFGGAAHLLAVSPVLSGEALLAARRALGRDAVAALRREVPGAEAEWPGHDARPALRALTAPTAVLVGGEDGLTPPQDARAFFAAAAAPRFFAALPGLHHCPEGPDVDRALDVALAALGA</sequence>
<dbReference type="STRING" id="89524.SAMN05444370_107142"/>
<dbReference type="PANTHER" id="PTHR22946">
    <property type="entry name" value="DIENELACTONE HYDROLASE DOMAIN-CONTAINING PROTEIN-RELATED"/>
    <property type="match status" value="1"/>
</dbReference>
<dbReference type="AlphaFoldDB" id="A0A1H4CM79"/>
<keyword evidence="4" id="KW-1185">Reference proteome</keyword>
<feature type="region of interest" description="Disordered" evidence="2">
    <location>
        <begin position="1"/>
        <end position="35"/>
    </location>
</feature>
<evidence type="ECO:0000313" key="4">
    <source>
        <dbReference type="Proteomes" id="UP000198703"/>
    </source>
</evidence>
<dbReference type="InterPro" id="IPR029058">
    <property type="entry name" value="AB_hydrolase_fold"/>
</dbReference>
<dbReference type="OrthoDB" id="8438831at2"/>
<name>A0A1H4CM79_9RHOB</name>
<accession>A0A1H4CM79</accession>
<reference evidence="3 4" key="1">
    <citation type="submission" date="2016-10" db="EMBL/GenBank/DDBJ databases">
        <authorList>
            <person name="de Groot N.N."/>
        </authorList>
    </citation>
    <scope>NUCLEOTIDE SEQUENCE [LARGE SCALE GENOMIC DNA]</scope>
    <source>
        <strain evidence="3 4">DSM 15345</strain>
    </source>
</reference>
<protein>
    <submittedName>
        <fullName evidence="3">Uncharacterized protein</fullName>
    </submittedName>
</protein>
<evidence type="ECO:0000313" key="3">
    <source>
        <dbReference type="EMBL" id="SEA61429.1"/>
    </source>
</evidence>
<dbReference type="Gene3D" id="3.40.50.1820">
    <property type="entry name" value="alpha/beta hydrolase"/>
    <property type="match status" value="1"/>
</dbReference>
<dbReference type="InterPro" id="IPR050261">
    <property type="entry name" value="FrsA_esterase"/>
</dbReference>
<dbReference type="EMBL" id="FNQM01000007">
    <property type="protein sequence ID" value="SEA61429.1"/>
    <property type="molecule type" value="Genomic_DNA"/>
</dbReference>